<dbReference type="GO" id="GO:0006355">
    <property type="term" value="P:regulation of DNA-templated transcription"/>
    <property type="evidence" value="ECO:0007669"/>
    <property type="project" value="InterPro"/>
</dbReference>
<reference evidence="4" key="1">
    <citation type="submission" date="2019-08" db="EMBL/GenBank/DDBJ databases">
        <authorList>
            <person name="Kucharzyk K."/>
            <person name="Murdoch R.W."/>
            <person name="Higgins S."/>
            <person name="Loffler F."/>
        </authorList>
    </citation>
    <scope>NUCLEOTIDE SEQUENCE</scope>
</reference>
<dbReference type="GO" id="GO:0000976">
    <property type="term" value="F:transcription cis-regulatory region binding"/>
    <property type="evidence" value="ECO:0007669"/>
    <property type="project" value="TreeGrafter"/>
</dbReference>
<feature type="domain" description="OmpR/PhoB-type" evidence="3">
    <location>
        <begin position="129"/>
        <end position="227"/>
    </location>
</feature>
<evidence type="ECO:0000259" key="2">
    <source>
        <dbReference type="PROSITE" id="PS50110"/>
    </source>
</evidence>
<dbReference type="InterPro" id="IPR011006">
    <property type="entry name" value="CheY-like_superfamily"/>
</dbReference>
<dbReference type="GO" id="GO:0000156">
    <property type="term" value="F:phosphorelay response regulator activity"/>
    <property type="evidence" value="ECO:0007669"/>
    <property type="project" value="TreeGrafter"/>
</dbReference>
<organism evidence="4">
    <name type="scientific">bioreactor metagenome</name>
    <dbReference type="NCBI Taxonomy" id="1076179"/>
    <lineage>
        <taxon>unclassified sequences</taxon>
        <taxon>metagenomes</taxon>
        <taxon>ecological metagenomes</taxon>
    </lineage>
</organism>
<dbReference type="PANTHER" id="PTHR48111">
    <property type="entry name" value="REGULATOR OF RPOS"/>
    <property type="match status" value="1"/>
</dbReference>
<sequence length="230" mass="25553">MNTKPLVLIVEDEESIISFVSLALTGNNFQVVIAKTGKEGILMATTYSPDIILLDLGLPDIDGLEVLKNIRERSNIPIIIDTARGNECDEVAALNMGANDYLAKPFTTDELLTRIRMVIKGDTKFIDGNGKVVIGELVIDYDKRAVFLSNKKIRLPPIEYELLSLLSKNTGKILTHDSIIKQIWGENSDGRKLLRSNMAALRRKIEANPAMPKYILAELGVGYRMNNNLP</sequence>
<dbReference type="SMART" id="SM00448">
    <property type="entry name" value="REC"/>
    <property type="match status" value="1"/>
</dbReference>
<evidence type="ECO:0000313" key="4">
    <source>
        <dbReference type="EMBL" id="MPM45911.1"/>
    </source>
</evidence>
<protein>
    <submittedName>
        <fullName evidence="4">KDP operon transcriptional regulatory protein KdpE</fullName>
    </submittedName>
</protein>
<gene>
    <name evidence="4" type="primary">kdpE_18</name>
    <name evidence="4" type="ORF">SDC9_92603</name>
</gene>
<dbReference type="PROSITE" id="PS50110">
    <property type="entry name" value="RESPONSE_REGULATORY"/>
    <property type="match status" value="1"/>
</dbReference>
<dbReference type="CDD" id="cd00383">
    <property type="entry name" value="trans_reg_C"/>
    <property type="match status" value="1"/>
</dbReference>
<dbReference type="Gene3D" id="3.40.50.2300">
    <property type="match status" value="1"/>
</dbReference>
<comment type="caution">
    <text evidence="4">The sequence shown here is derived from an EMBL/GenBank/DDBJ whole genome shotgun (WGS) entry which is preliminary data.</text>
</comment>
<name>A0A645A109_9ZZZZ</name>
<dbReference type="PANTHER" id="PTHR48111:SF50">
    <property type="entry name" value="KDP OPERON TRANSCRIPTIONAL REGULATORY PROTEIN KDPE"/>
    <property type="match status" value="1"/>
</dbReference>
<evidence type="ECO:0000256" key="1">
    <source>
        <dbReference type="ARBA" id="ARBA00023125"/>
    </source>
</evidence>
<dbReference type="InterPro" id="IPR036388">
    <property type="entry name" value="WH-like_DNA-bd_sf"/>
</dbReference>
<accession>A0A645A109</accession>
<dbReference type="GO" id="GO:0032993">
    <property type="term" value="C:protein-DNA complex"/>
    <property type="evidence" value="ECO:0007669"/>
    <property type="project" value="TreeGrafter"/>
</dbReference>
<dbReference type="GO" id="GO:0005829">
    <property type="term" value="C:cytosol"/>
    <property type="evidence" value="ECO:0007669"/>
    <property type="project" value="TreeGrafter"/>
</dbReference>
<dbReference type="Pfam" id="PF00486">
    <property type="entry name" value="Trans_reg_C"/>
    <property type="match status" value="1"/>
</dbReference>
<keyword evidence="1" id="KW-0238">DNA-binding</keyword>
<evidence type="ECO:0000259" key="3">
    <source>
        <dbReference type="PROSITE" id="PS51755"/>
    </source>
</evidence>
<dbReference type="SMART" id="SM00862">
    <property type="entry name" value="Trans_reg_C"/>
    <property type="match status" value="1"/>
</dbReference>
<dbReference type="EMBL" id="VSSQ01011064">
    <property type="protein sequence ID" value="MPM45911.1"/>
    <property type="molecule type" value="Genomic_DNA"/>
</dbReference>
<feature type="domain" description="Response regulatory" evidence="2">
    <location>
        <begin position="6"/>
        <end position="119"/>
    </location>
</feature>
<dbReference type="Pfam" id="PF00072">
    <property type="entry name" value="Response_reg"/>
    <property type="match status" value="1"/>
</dbReference>
<dbReference type="AlphaFoldDB" id="A0A645A109"/>
<dbReference type="Gene3D" id="1.10.10.10">
    <property type="entry name" value="Winged helix-like DNA-binding domain superfamily/Winged helix DNA-binding domain"/>
    <property type="match status" value="1"/>
</dbReference>
<dbReference type="InterPro" id="IPR001789">
    <property type="entry name" value="Sig_transdc_resp-reg_receiver"/>
</dbReference>
<dbReference type="InterPro" id="IPR001867">
    <property type="entry name" value="OmpR/PhoB-type_DNA-bd"/>
</dbReference>
<dbReference type="SUPFAM" id="SSF52172">
    <property type="entry name" value="CheY-like"/>
    <property type="match status" value="1"/>
</dbReference>
<dbReference type="InterPro" id="IPR039420">
    <property type="entry name" value="WalR-like"/>
</dbReference>
<proteinExistence type="predicted"/>
<dbReference type="PROSITE" id="PS51755">
    <property type="entry name" value="OMPR_PHOB"/>
    <property type="match status" value="1"/>
</dbReference>